<comment type="caution">
    <text evidence="1">The sequence shown here is derived from an EMBL/GenBank/DDBJ whole genome shotgun (WGS) entry which is preliminary data.</text>
</comment>
<proteinExistence type="predicted"/>
<gene>
    <name evidence="1" type="ORF">EVA_07802</name>
</gene>
<protein>
    <submittedName>
        <fullName evidence="1">Secreted protein</fullName>
    </submittedName>
</protein>
<organism evidence="1">
    <name type="scientific">gut metagenome</name>
    <dbReference type="NCBI Taxonomy" id="749906"/>
    <lineage>
        <taxon>unclassified sequences</taxon>
        <taxon>metagenomes</taxon>
        <taxon>organismal metagenomes</taxon>
    </lineage>
</organism>
<sequence length="137" mass="15440">MKRFYNLLSFFLLSLVGITNAVAQDYGQGALIETPDGLVGKKVLLYEPGTSDDHKAGYLNGSANWSQKITDDCVYQFIKLEKMSEDGHPLYLLQQVSTNKYVMDPAKISNAEEEPLLAYTDKKEEAFEMTVLNFRCV</sequence>
<evidence type="ECO:0000313" key="1">
    <source>
        <dbReference type="EMBL" id="EJX04090.1"/>
    </source>
</evidence>
<dbReference type="AlphaFoldDB" id="J9GUI3"/>
<name>J9GUI3_9ZZZZ</name>
<accession>J9GUI3</accession>
<reference evidence="1" key="1">
    <citation type="journal article" date="2012" name="PLoS ONE">
        <title>Gene sets for utilization of primary and secondary nutrition supplies in the distal gut of endangered iberian lynx.</title>
        <authorList>
            <person name="Alcaide M."/>
            <person name="Messina E."/>
            <person name="Richter M."/>
            <person name="Bargiela R."/>
            <person name="Peplies J."/>
            <person name="Huws S.A."/>
            <person name="Newbold C.J."/>
            <person name="Golyshin P.N."/>
            <person name="Simon M.A."/>
            <person name="Lopez G."/>
            <person name="Yakimov M.M."/>
            <person name="Ferrer M."/>
        </authorList>
    </citation>
    <scope>NUCLEOTIDE SEQUENCE</scope>
</reference>
<dbReference type="EMBL" id="AMCI01001924">
    <property type="protein sequence ID" value="EJX04090.1"/>
    <property type="molecule type" value="Genomic_DNA"/>
</dbReference>